<feature type="region of interest" description="Disordered" evidence="1">
    <location>
        <begin position="142"/>
        <end position="180"/>
    </location>
</feature>
<accession>A0A2G1WJ60</accession>
<keyword evidence="2" id="KW-0472">Membrane</keyword>
<proteinExistence type="predicted"/>
<dbReference type="EMBL" id="NHOA01000059">
    <property type="protein sequence ID" value="PHQ39022.1"/>
    <property type="molecule type" value="Genomic_DNA"/>
</dbReference>
<dbReference type="AlphaFoldDB" id="A0A2G1WJ60"/>
<keyword evidence="2" id="KW-0812">Transmembrane</keyword>
<evidence type="ECO:0000313" key="4">
    <source>
        <dbReference type="Proteomes" id="UP000222824"/>
    </source>
</evidence>
<evidence type="ECO:0000256" key="2">
    <source>
        <dbReference type="SAM" id="Phobius"/>
    </source>
</evidence>
<reference evidence="3 4" key="1">
    <citation type="journal article" date="2014" name="Front. Microbiol.">
        <title>Population and genomic analysis of the genus Halorubrum.</title>
        <authorList>
            <person name="Fullmer M.S."/>
            <person name="Soucy S.M."/>
            <person name="Swithers K.S."/>
            <person name="Makkay A.M."/>
            <person name="Wheeler R."/>
            <person name="Ventosa A."/>
            <person name="Gogarten J.P."/>
            <person name="Papke R.T."/>
        </authorList>
    </citation>
    <scope>NUCLEOTIDE SEQUENCE [LARGE SCALE GENOMIC DNA]</scope>
    <source>
        <strain evidence="3 4">C49</strain>
    </source>
</reference>
<evidence type="ECO:0000256" key="1">
    <source>
        <dbReference type="SAM" id="MobiDB-lite"/>
    </source>
</evidence>
<sequence>MSATKTDSDRRYTGRDATRKRLLRAVAAQAAALSAAVHLLWAWPRLAEPADARPYVFLLGGAFTVAIAAATLRADEYRRLYALGAGTLAAFLVGYAGWHGGGAATALASDPLAIVGKGAEVVGVAAFLGLYRLAPPTSVVVERRKEAGSESGTGGGSDTVGGSDTAGGNETVGEDRDADR</sequence>
<evidence type="ECO:0000313" key="3">
    <source>
        <dbReference type="EMBL" id="PHQ39022.1"/>
    </source>
</evidence>
<feature type="transmembrane region" description="Helical" evidence="2">
    <location>
        <begin position="112"/>
        <end position="134"/>
    </location>
</feature>
<organism evidence="3 4">
    <name type="scientific">Halorubrum persicum</name>
    <dbReference type="NCBI Taxonomy" id="1383844"/>
    <lineage>
        <taxon>Archaea</taxon>
        <taxon>Methanobacteriati</taxon>
        <taxon>Methanobacteriota</taxon>
        <taxon>Stenosarchaea group</taxon>
        <taxon>Halobacteria</taxon>
        <taxon>Halobacteriales</taxon>
        <taxon>Haloferacaceae</taxon>
        <taxon>Halorubrum</taxon>
    </lineage>
</organism>
<keyword evidence="4" id="KW-1185">Reference proteome</keyword>
<dbReference type="RefSeq" id="WP_245851588.1">
    <property type="nucleotide sequence ID" value="NZ_NHOA01000059.1"/>
</dbReference>
<keyword evidence="2" id="KW-1133">Transmembrane helix</keyword>
<name>A0A2G1WJ60_9EURY</name>
<protein>
    <submittedName>
        <fullName evidence="3">Uncharacterized protein</fullName>
    </submittedName>
</protein>
<feature type="transmembrane region" description="Helical" evidence="2">
    <location>
        <begin position="80"/>
        <end position="100"/>
    </location>
</feature>
<feature type="transmembrane region" description="Helical" evidence="2">
    <location>
        <begin position="21"/>
        <end position="43"/>
    </location>
</feature>
<feature type="transmembrane region" description="Helical" evidence="2">
    <location>
        <begin position="55"/>
        <end position="73"/>
    </location>
</feature>
<gene>
    <name evidence="3" type="ORF">DJ69_08475</name>
</gene>
<comment type="caution">
    <text evidence="3">The sequence shown here is derived from an EMBL/GenBank/DDBJ whole genome shotgun (WGS) entry which is preliminary data.</text>
</comment>
<dbReference type="Proteomes" id="UP000222824">
    <property type="component" value="Unassembled WGS sequence"/>
</dbReference>